<dbReference type="RefSeq" id="WP_138198244.1">
    <property type="nucleotide sequence ID" value="NZ_VCIW01000038.1"/>
</dbReference>
<proteinExistence type="predicted"/>
<feature type="transmembrane region" description="Helical" evidence="1">
    <location>
        <begin position="113"/>
        <end position="131"/>
    </location>
</feature>
<sequence>MNLGKWISLFLSTLGIGIGAALVVGAFVFMINPEVTPSTMGVEGILFNVIQTVTVGALLGAFSHMGFFAYLTVNLFAQGIFKNKLLWTYVQVFFIVVVSGYAAMLRVPEGENMLPYFVLPGLVVIGGYFVARRKAAETNRKSFVPTMFFMTAVTLLEAVPALQQFNAYGTVMMVLPLFLCNAWQILRLHKILTPVATGEPAGRAS</sequence>
<protein>
    <submittedName>
        <fullName evidence="2">KinB signaling pathway activation protein</fullName>
    </submittedName>
</protein>
<dbReference type="AlphaFoldDB" id="A0A5R9FWC9"/>
<feature type="transmembrane region" description="Helical" evidence="1">
    <location>
        <begin position="7"/>
        <end position="29"/>
    </location>
</feature>
<dbReference type="OrthoDB" id="2374256at2"/>
<dbReference type="GO" id="GO:0045881">
    <property type="term" value="P:positive regulation of sporulation resulting in formation of a cellular spore"/>
    <property type="evidence" value="ECO:0007669"/>
    <property type="project" value="InterPro"/>
</dbReference>
<dbReference type="Pfam" id="PF14089">
    <property type="entry name" value="KbaA"/>
    <property type="match status" value="1"/>
</dbReference>
<comment type="caution">
    <text evidence="2">The sequence shown here is derived from an EMBL/GenBank/DDBJ whole genome shotgun (WGS) entry which is preliminary data.</text>
</comment>
<keyword evidence="1" id="KW-0472">Membrane</keyword>
<dbReference type="SMART" id="SM01251">
    <property type="entry name" value="KbaA"/>
    <property type="match status" value="1"/>
</dbReference>
<gene>
    <name evidence="2" type="ORF">FE782_31150</name>
</gene>
<evidence type="ECO:0000313" key="3">
    <source>
        <dbReference type="Proteomes" id="UP000309676"/>
    </source>
</evidence>
<dbReference type="EMBL" id="VCIW01000038">
    <property type="protein sequence ID" value="TLS48382.1"/>
    <property type="molecule type" value="Genomic_DNA"/>
</dbReference>
<evidence type="ECO:0000256" key="1">
    <source>
        <dbReference type="SAM" id="Phobius"/>
    </source>
</evidence>
<organism evidence="2 3">
    <name type="scientific">Paenibacillus antri</name>
    <dbReference type="NCBI Taxonomy" id="2582848"/>
    <lineage>
        <taxon>Bacteria</taxon>
        <taxon>Bacillati</taxon>
        <taxon>Bacillota</taxon>
        <taxon>Bacilli</taxon>
        <taxon>Bacillales</taxon>
        <taxon>Paenibacillaceae</taxon>
        <taxon>Paenibacillus</taxon>
    </lineage>
</organism>
<feature type="transmembrane region" description="Helical" evidence="1">
    <location>
        <begin position="143"/>
        <end position="162"/>
    </location>
</feature>
<evidence type="ECO:0000313" key="2">
    <source>
        <dbReference type="EMBL" id="TLS48382.1"/>
    </source>
</evidence>
<dbReference type="InterPro" id="IPR024164">
    <property type="entry name" value="KinB-signalling_activ"/>
</dbReference>
<feature type="transmembrane region" description="Helical" evidence="1">
    <location>
        <begin position="168"/>
        <end position="186"/>
    </location>
</feature>
<name>A0A5R9FWC9_9BACL</name>
<keyword evidence="1" id="KW-1133">Transmembrane helix</keyword>
<keyword evidence="1" id="KW-0812">Transmembrane</keyword>
<feature type="transmembrane region" description="Helical" evidence="1">
    <location>
        <begin position="85"/>
        <end position="107"/>
    </location>
</feature>
<keyword evidence="3" id="KW-1185">Reference proteome</keyword>
<dbReference type="Proteomes" id="UP000309676">
    <property type="component" value="Unassembled WGS sequence"/>
</dbReference>
<accession>A0A5R9FWC9</accession>
<reference evidence="2 3" key="1">
    <citation type="submission" date="2019-05" db="EMBL/GenBank/DDBJ databases">
        <authorList>
            <person name="Narsing Rao M.P."/>
            <person name="Li W.J."/>
        </authorList>
    </citation>
    <scope>NUCLEOTIDE SEQUENCE [LARGE SCALE GENOMIC DNA]</scope>
    <source>
        <strain evidence="2 3">SYSU_K30003</strain>
    </source>
</reference>
<feature type="transmembrane region" description="Helical" evidence="1">
    <location>
        <begin position="49"/>
        <end position="73"/>
    </location>
</feature>